<feature type="domain" description="PAS" evidence="3">
    <location>
        <begin position="511"/>
        <end position="554"/>
    </location>
</feature>
<evidence type="ECO:0000259" key="5">
    <source>
        <dbReference type="PROSITE" id="PS50887"/>
    </source>
</evidence>
<evidence type="ECO:0000256" key="2">
    <source>
        <dbReference type="SAM" id="Phobius"/>
    </source>
</evidence>
<dbReference type="SMART" id="SM00086">
    <property type="entry name" value="PAC"/>
    <property type="match status" value="3"/>
</dbReference>
<dbReference type="Gene3D" id="3.30.450.20">
    <property type="entry name" value="PAS domain"/>
    <property type="match status" value="4"/>
</dbReference>
<organism evidence="6 7">
    <name type="scientific">Thiomicrorhabdus sediminis</name>
    <dbReference type="NCBI Taxonomy" id="2580412"/>
    <lineage>
        <taxon>Bacteria</taxon>
        <taxon>Pseudomonadati</taxon>
        <taxon>Pseudomonadota</taxon>
        <taxon>Gammaproteobacteria</taxon>
        <taxon>Thiotrichales</taxon>
        <taxon>Piscirickettsiaceae</taxon>
        <taxon>Thiomicrorhabdus</taxon>
    </lineage>
</organism>
<dbReference type="CDD" id="cd00130">
    <property type="entry name" value="PAS"/>
    <property type="match status" value="4"/>
</dbReference>
<gene>
    <name evidence="6" type="ORF">FE785_02105</name>
</gene>
<dbReference type="KEGG" id="thig:FE785_02105"/>
<feature type="domain" description="GGDEF" evidence="5">
    <location>
        <begin position="910"/>
        <end position="1039"/>
    </location>
</feature>
<dbReference type="SMART" id="SM00267">
    <property type="entry name" value="GGDEF"/>
    <property type="match status" value="1"/>
</dbReference>
<dbReference type="InterPro" id="IPR052155">
    <property type="entry name" value="Biofilm_reg_signaling"/>
</dbReference>
<dbReference type="NCBIfam" id="TIGR00254">
    <property type="entry name" value="GGDEF"/>
    <property type="match status" value="1"/>
</dbReference>
<dbReference type="Gene3D" id="3.40.50.2300">
    <property type="match status" value="2"/>
</dbReference>
<dbReference type="Pfam" id="PF00989">
    <property type="entry name" value="PAS"/>
    <property type="match status" value="1"/>
</dbReference>
<dbReference type="InterPro" id="IPR000700">
    <property type="entry name" value="PAS-assoc_C"/>
</dbReference>
<dbReference type="InterPro" id="IPR035965">
    <property type="entry name" value="PAS-like_dom_sf"/>
</dbReference>
<feature type="domain" description="PAS" evidence="3">
    <location>
        <begin position="753"/>
        <end position="798"/>
    </location>
</feature>
<protein>
    <submittedName>
        <fullName evidence="6">PAS domain S-box protein</fullName>
    </submittedName>
</protein>
<dbReference type="EMBL" id="CP040602">
    <property type="protein sequence ID" value="QCU89511.1"/>
    <property type="molecule type" value="Genomic_DNA"/>
</dbReference>
<keyword evidence="7" id="KW-1185">Reference proteome</keyword>
<evidence type="ECO:0000259" key="3">
    <source>
        <dbReference type="PROSITE" id="PS50112"/>
    </source>
</evidence>
<dbReference type="Gene3D" id="3.30.70.270">
    <property type="match status" value="1"/>
</dbReference>
<dbReference type="GO" id="GO:0006355">
    <property type="term" value="P:regulation of DNA-templated transcription"/>
    <property type="evidence" value="ECO:0007669"/>
    <property type="project" value="InterPro"/>
</dbReference>
<dbReference type="SUPFAM" id="SSF55785">
    <property type="entry name" value="PYP-like sensor domain (PAS domain)"/>
    <property type="match status" value="4"/>
</dbReference>
<dbReference type="PANTHER" id="PTHR44757">
    <property type="entry name" value="DIGUANYLATE CYCLASE DGCP"/>
    <property type="match status" value="1"/>
</dbReference>
<dbReference type="Gene3D" id="2.10.70.100">
    <property type="match status" value="1"/>
</dbReference>
<dbReference type="NCBIfam" id="TIGR00229">
    <property type="entry name" value="sensory_box"/>
    <property type="match status" value="4"/>
</dbReference>
<evidence type="ECO:0000256" key="1">
    <source>
        <dbReference type="ARBA" id="ARBA00001946"/>
    </source>
</evidence>
<dbReference type="AlphaFoldDB" id="A0A4P9K488"/>
<feature type="domain" description="PAC" evidence="4">
    <location>
        <begin position="824"/>
        <end position="878"/>
    </location>
</feature>
<dbReference type="InterPro" id="IPR000160">
    <property type="entry name" value="GGDEF_dom"/>
</dbReference>
<dbReference type="InterPro" id="IPR013767">
    <property type="entry name" value="PAS_fold"/>
</dbReference>
<dbReference type="FunFam" id="3.30.70.270:FF:000001">
    <property type="entry name" value="Diguanylate cyclase domain protein"/>
    <property type="match status" value="1"/>
</dbReference>
<reference evidence="6 7" key="1">
    <citation type="submission" date="2019-05" db="EMBL/GenBank/DDBJ databases">
        <title>Thiomicrorhabdus sediminis sp. nov, a novel sulfur-oxidizing bacterium isolated from coastal sediment.</title>
        <authorList>
            <person name="Liu X."/>
        </authorList>
    </citation>
    <scope>NUCLEOTIDE SEQUENCE [LARGE SCALE GENOMIC DNA]</scope>
    <source>
        <strain evidence="6 7">G1</strain>
    </source>
</reference>
<evidence type="ECO:0000313" key="7">
    <source>
        <dbReference type="Proteomes" id="UP000304864"/>
    </source>
</evidence>
<dbReference type="InterPro" id="IPR013655">
    <property type="entry name" value="PAS_fold_3"/>
</dbReference>
<keyword evidence="2" id="KW-0472">Membrane</keyword>
<dbReference type="Proteomes" id="UP000304864">
    <property type="component" value="Chromosome"/>
</dbReference>
<keyword evidence="2" id="KW-0812">Transmembrane</keyword>
<dbReference type="GO" id="GO:0003824">
    <property type="term" value="F:catalytic activity"/>
    <property type="evidence" value="ECO:0007669"/>
    <property type="project" value="UniProtKB-ARBA"/>
</dbReference>
<evidence type="ECO:0000259" key="4">
    <source>
        <dbReference type="PROSITE" id="PS50113"/>
    </source>
</evidence>
<dbReference type="InterPro" id="IPR043128">
    <property type="entry name" value="Rev_trsase/Diguanyl_cyclase"/>
</dbReference>
<evidence type="ECO:0000313" key="6">
    <source>
        <dbReference type="EMBL" id="QCU89511.1"/>
    </source>
</evidence>
<dbReference type="Pfam" id="PF08447">
    <property type="entry name" value="PAS_3"/>
    <property type="match status" value="1"/>
</dbReference>
<dbReference type="Pfam" id="PF13426">
    <property type="entry name" value="PAS_9"/>
    <property type="match status" value="1"/>
</dbReference>
<proteinExistence type="predicted"/>
<dbReference type="PROSITE" id="PS50112">
    <property type="entry name" value="PAS"/>
    <property type="match status" value="3"/>
</dbReference>
<dbReference type="CDD" id="cd01949">
    <property type="entry name" value="GGDEF"/>
    <property type="match status" value="1"/>
</dbReference>
<feature type="domain" description="PAC" evidence="4">
    <location>
        <begin position="462"/>
        <end position="514"/>
    </location>
</feature>
<accession>A0A4P9K488</accession>
<dbReference type="PANTHER" id="PTHR44757:SF2">
    <property type="entry name" value="BIOFILM ARCHITECTURE MAINTENANCE PROTEIN MBAA"/>
    <property type="match status" value="1"/>
</dbReference>
<dbReference type="SMART" id="SM00091">
    <property type="entry name" value="PAS"/>
    <property type="match status" value="4"/>
</dbReference>
<dbReference type="PROSITE" id="PS50887">
    <property type="entry name" value="GGDEF"/>
    <property type="match status" value="1"/>
</dbReference>
<dbReference type="InterPro" id="IPR029787">
    <property type="entry name" value="Nucleotide_cyclase"/>
</dbReference>
<feature type="transmembrane region" description="Helical" evidence="2">
    <location>
        <begin position="350"/>
        <end position="371"/>
    </location>
</feature>
<comment type="cofactor">
    <cofactor evidence="1">
        <name>Mg(2+)</name>
        <dbReference type="ChEBI" id="CHEBI:18420"/>
    </cofactor>
</comment>
<dbReference type="OrthoDB" id="92309at2"/>
<dbReference type="RefSeq" id="WP_138563940.1">
    <property type="nucleotide sequence ID" value="NZ_CP040602.1"/>
</dbReference>
<dbReference type="Pfam" id="PF00990">
    <property type="entry name" value="GGDEF"/>
    <property type="match status" value="1"/>
</dbReference>
<sequence>MFDWLERNKKKLCFITSVCFFIAPSFVKANAPILVFHSYHSEYPWTKEQMRGFTDEFNSQNELFPKYSVEELDSKRVELSESYEAIYQEYVKKKYANYQPKLIYATDDNALHFVIHDVRPLFPDVPVVFSGINDKATVSRLSDDYLTGVFEEKDIVANLELIQQLFPAENQVLVLGDDSNTARKTIESLQAQVAENDKLPKLKIQLNHYFDDALAGVDAFSGKVIVLTSIGAYKSSDGSLVPIKEVIDQLQANKALFIFSLEDSYIHGGVLGGYVNRGYLQGRFAAKTALQMTSLVKPEHTEAQVTNQWVFDSQALRDRQILLPERISQNAVYLNVEPSFFQRNEALAKVFLTVLSLLILFVSIVFIFYLVKSKKTMLANQNLLTQISKRLNLAQRITATGNWEWDISENKLWWSDQTYRLFGLQVGEMEPTPERFLSYVFSDDVEKLEKAIEESLNSKSDYKVVHRIVRKDGQIRVVEESGWLEFDENRMPIKMNGAVRDITEQHEAELKLQMQANIIDAVQDSVMVHDFAGHFIYLNKAAWQTRGYSQKEMMALSVADIDAPMEGYDFAENARKAIDSIRSQGAVRFQVEHLRKDGSHFPVEVFATLLKVDEQEYVLSSVRDVTERVKTQQALEASEKKYINLIENAMVGVYEASLSGAVLYVNSELAKMLGYESADALIGSSALSRYEDVSQRTFVVDSIKKNGSISNFQVNLLDKNGKVLPVLLSASLEGEVMSGTIINLCEILESRKKLEMFLQIMEQVDDSVIVTDKDGIINYVNPAFTRHTGYTSKEVLGKRPGAVKSGVHDHEFYSDLWECISSGEVFNAVFTNKHKDGHIFYEKKTITPLMDESEEIVGYVSTGKDVTQETLFNKELQDLASLDKLTGLFNRHKFEELYLLEEARAKRDYQALSLIIVDIDFFKRINDEFGHNAGDTVLVEVAQLLKNNTRSMDILARWGGEEFLILCPGTDLKNACSLAEKLRKEVEQHVFAEVNHITVSLGVSDYEANASFSAFFKKADDRLYLAKHHGRNQICFKDV</sequence>
<dbReference type="SUPFAM" id="SSF55073">
    <property type="entry name" value="Nucleotide cyclase"/>
    <property type="match status" value="1"/>
</dbReference>
<keyword evidence="2" id="KW-1133">Transmembrane helix</keyword>
<dbReference type="PROSITE" id="PS50113">
    <property type="entry name" value="PAC"/>
    <property type="match status" value="3"/>
</dbReference>
<dbReference type="InterPro" id="IPR001610">
    <property type="entry name" value="PAC"/>
</dbReference>
<name>A0A4P9K488_9GAMM</name>
<feature type="domain" description="PAS" evidence="3">
    <location>
        <begin position="638"/>
        <end position="681"/>
    </location>
</feature>
<dbReference type="InterPro" id="IPR000014">
    <property type="entry name" value="PAS"/>
</dbReference>
<dbReference type="Pfam" id="PF13188">
    <property type="entry name" value="PAS_8"/>
    <property type="match status" value="1"/>
</dbReference>
<feature type="domain" description="PAC" evidence="4">
    <location>
        <begin position="587"/>
        <end position="637"/>
    </location>
</feature>